<organism evidence="1 2">
    <name type="scientific">Caballeronia calidae</name>
    <dbReference type="NCBI Taxonomy" id="1777139"/>
    <lineage>
        <taxon>Bacteria</taxon>
        <taxon>Pseudomonadati</taxon>
        <taxon>Pseudomonadota</taxon>
        <taxon>Betaproteobacteria</taxon>
        <taxon>Burkholderiales</taxon>
        <taxon>Burkholderiaceae</taxon>
        <taxon>Caballeronia</taxon>
    </lineage>
</organism>
<gene>
    <name evidence="1" type="ORF">AWB78_04465</name>
</gene>
<keyword evidence="2" id="KW-1185">Reference proteome</keyword>
<dbReference type="Proteomes" id="UP000071859">
    <property type="component" value="Unassembled WGS sequence"/>
</dbReference>
<evidence type="ECO:0000313" key="2">
    <source>
        <dbReference type="Proteomes" id="UP000071859"/>
    </source>
</evidence>
<reference evidence="1" key="1">
    <citation type="submission" date="2016-01" db="EMBL/GenBank/DDBJ databases">
        <authorList>
            <person name="Peeters C."/>
        </authorList>
    </citation>
    <scope>NUCLEOTIDE SEQUENCE</scope>
    <source>
        <strain evidence="1">LMG 29321</strain>
    </source>
</reference>
<dbReference type="EMBL" id="FCOX02000025">
    <property type="protein sequence ID" value="SAK86739.1"/>
    <property type="molecule type" value="Genomic_DNA"/>
</dbReference>
<evidence type="ECO:0000313" key="1">
    <source>
        <dbReference type="EMBL" id="SAK86739.1"/>
    </source>
</evidence>
<dbReference type="OrthoDB" id="9133930at2"/>
<name>A0A158CWQ6_9BURK</name>
<sequence length="80" mass="8889">MEQTIEATFKGYLLTGLAVPDGSMFAAMLIVRLPNGDQLASGVLKRFANACDAKQFAVEYGFNQIEQFETMRSAQREPVR</sequence>
<dbReference type="RefSeq" id="WP_062608039.1">
    <property type="nucleotide sequence ID" value="NZ_FCOX02000025.1"/>
</dbReference>
<dbReference type="AlphaFoldDB" id="A0A158CWQ6"/>
<protein>
    <submittedName>
        <fullName evidence="1">Uncharacterized protein</fullName>
    </submittedName>
</protein>
<proteinExistence type="predicted"/>
<comment type="caution">
    <text evidence="1">The sequence shown here is derived from an EMBL/GenBank/DDBJ whole genome shotgun (WGS) entry which is preliminary data.</text>
</comment>
<accession>A0A158CWQ6</accession>